<dbReference type="EMBL" id="JNAH01000003">
    <property type="protein sequence ID" value="KGF88650.1"/>
    <property type="molecule type" value="Genomic_DNA"/>
</dbReference>
<name>A0A0A1ZGW4_PROMR</name>
<comment type="caution">
    <text evidence="1">The sequence shown here is derived from an EMBL/GenBank/DDBJ whole genome shotgun (WGS) entry which is preliminary data.</text>
</comment>
<dbReference type="STRING" id="59925.EU91_0585"/>
<accession>A0A0A1ZGW4</accession>
<organism evidence="1 2">
    <name type="scientific">Prochlorococcus marinus str. GP2</name>
    <dbReference type="NCBI Taxonomy" id="59925"/>
    <lineage>
        <taxon>Bacteria</taxon>
        <taxon>Bacillati</taxon>
        <taxon>Cyanobacteriota</taxon>
        <taxon>Cyanophyceae</taxon>
        <taxon>Synechococcales</taxon>
        <taxon>Prochlorococcaceae</taxon>
        <taxon>Prochlorococcus</taxon>
    </lineage>
</organism>
<evidence type="ECO:0000313" key="1">
    <source>
        <dbReference type="EMBL" id="KGF88650.1"/>
    </source>
</evidence>
<protein>
    <submittedName>
        <fullName evidence="1">Uncharacterized protein</fullName>
    </submittedName>
</protein>
<sequence>MTRTAPSNEGERKSSDCYQIIISEFLTACLAFTNRNEDLMFF</sequence>
<dbReference type="Proteomes" id="UP000030598">
    <property type="component" value="Unassembled WGS sequence"/>
</dbReference>
<proteinExistence type="predicted"/>
<dbReference type="AlphaFoldDB" id="A0A0A1ZGW4"/>
<gene>
    <name evidence="1" type="ORF">EU91_0585</name>
</gene>
<reference evidence="2" key="1">
    <citation type="journal article" date="2014" name="Sci. Data">
        <title>Genomes of diverse isolates of the marine cyanobacterium Prochlorococcus.</title>
        <authorList>
            <person name="Biller S."/>
            <person name="Berube P."/>
            <person name="Thompson J."/>
            <person name="Kelly L."/>
            <person name="Roggensack S."/>
            <person name="Awad L."/>
            <person name="Roache-Johnson K."/>
            <person name="Ding H."/>
            <person name="Giovannoni S.J."/>
            <person name="Moore L.R."/>
            <person name="Chisholm S.W."/>
        </authorList>
    </citation>
    <scope>NUCLEOTIDE SEQUENCE [LARGE SCALE GENOMIC DNA]</scope>
    <source>
        <strain evidence="2">GP2</strain>
    </source>
</reference>
<evidence type="ECO:0000313" key="2">
    <source>
        <dbReference type="Proteomes" id="UP000030598"/>
    </source>
</evidence>